<sequence length="87" mass="9460">MDPITIIAIVTGLLIARFLIFIENAFEKILNPILSLIGLNSSTGPLKVKISKRDQCLELAIENKGNTKARLAAIEVIDGKGKKSFPL</sequence>
<evidence type="ECO:0000256" key="1">
    <source>
        <dbReference type="SAM" id="Phobius"/>
    </source>
</evidence>
<gene>
    <name evidence="2" type="ORF">METZ01_LOCUS311552</name>
</gene>
<feature type="non-terminal residue" evidence="2">
    <location>
        <position position="87"/>
    </location>
</feature>
<organism evidence="2">
    <name type="scientific">marine metagenome</name>
    <dbReference type="NCBI Taxonomy" id="408172"/>
    <lineage>
        <taxon>unclassified sequences</taxon>
        <taxon>metagenomes</taxon>
        <taxon>ecological metagenomes</taxon>
    </lineage>
</organism>
<keyword evidence="1" id="KW-0812">Transmembrane</keyword>
<accession>A0A382NDV5</accession>
<proteinExistence type="predicted"/>
<reference evidence="2" key="1">
    <citation type="submission" date="2018-05" db="EMBL/GenBank/DDBJ databases">
        <authorList>
            <person name="Lanie J.A."/>
            <person name="Ng W.-L."/>
            <person name="Kazmierczak K.M."/>
            <person name="Andrzejewski T.M."/>
            <person name="Davidsen T.M."/>
            <person name="Wayne K.J."/>
            <person name="Tettelin H."/>
            <person name="Glass J.I."/>
            <person name="Rusch D."/>
            <person name="Podicherti R."/>
            <person name="Tsui H.-C.T."/>
            <person name="Winkler M.E."/>
        </authorList>
    </citation>
    <scope>NUCLEOTIDE SEQUENCE</scope>
</reference>
<protein>
    <submittedName>
        <fullName evidence="2">Uncharacterized protein</fullName>
    </submittedName>
</protein>
<dbReference type="AlphaFoldDB" id="A0A382NDV5"/>
<keyword evidence="1" id="KW-0472">Membrane</keyword>
<name>A0A382NDV5_9ZZZZ</name>
<keyword evidence="1" id="KW-1133">Transmembrane helix</keyword>
<dbReference type="EMBL" id="UINC01099428">
    <property type="protein sequence ID" value="SVC58698.1"/>
    <property type="molecule type" value="Genomic_DNA"/>
</dbReference>
<evidence type="ECO:0000313" key="2">
    <source>
        <dbReference type="EMBL" id="SVC58698.1"/>
    </source>
</evidence>
<feature type="transmembrane region" description="Helical" evidence="1">
    <location>
        <begin position="6"/>
        <end position="26"/>
    </location>
</feature>